<evidence type="ECO:0000313" key="3">
    <source>
        <dbReference type="EMBL" id="BBF80845.1"/>
    </source>
</evidence>
<protein>
    <submittedName>
        <fullName evidence="3">Allergen V5/Tpx-1 related</fullName>
    </submittedName>
</protein>
<evidence type="ECO:0000313" key="4">
    <source>
        <dbReference type="Proteomes" id="UP000278756"/>
    </source>
</evidence>
<name>A0A3G9G4P0_9CAUL</name>
<keyword evidence="1" id="KW-0732">Signal</keyword>
<dbReference type="InterPro" id="IPR035940">
    <property type="entry name" value="CAP_sf"/>
</dbReference>
<dbReference type="CDD" id="cd05379">
    <property type="entry name" value="CAP_bacterial"/>
    <property type="match status" value="1"/>
</dbReference>
<dbReference type="InterPro" id="IPR014044">
    <property type="entry name" value="CAP_dom"/>
</dbReference>
<dbReference type="SUPFAM" id="SSF55797">
    <property type="entry name" value="PR-1-like"/>
    <property type="match status" value="1"/>
</dbReference>
<feature type="domain" description="SCP" evidence="2">
    <location>
        <begin position="92"/>
        <end position="218"/>
    </location>
</feature>
<accession>A0A3G9G4P0</accession>
<gene>
    <name evidence="3" type="ORF">EM6_1431</name>
</gene>
<sequence>MAMRAVVLSVLVWVLYAGASAADEKIQRLDATAEAAVDALLTPPSPQAGTTGMTYRHVNTVVKAPDLSAALVPDAPRFVISEDMQHQAAILLERVNQVRAENGCGPLRLSDQLMQAAQRQSVSMSEKNYVYHYTDDGIKLKDRVHATGYVYTLLGENVAAGQKTADRVFEEWMTSPGHRANILNCGYEEMGVGYVHDTQDQPVGRAQVPYYFYWTQVFGRHMKVAGN</sequence>
<dbReference type="PANTHER" id="PTHR31157">
    <property type="entry name" value="SCP DOMAIN-CONTAINING PROTEIN"/>
    <property type="match status" value="1"/>
</dbReference>
<proteinExistence type="predicted"/>
<feature type="chain" id="PRO_5018043713" evidence="1">
    <location>
        <begin position="22"/>
        <end position="227"/>
    </location>
</feature>
<dbReference type="OrthoDB" id="419320at2"/>
<feature type="signal peptide" evidence="1">
    <location>
        <begin position="1"/>
        <end position="21"/>
    </location>
</feature>
<organism evidence="3 4">
    <name type="scientific">Asticcacaulis excentricus</name>
    <dbReference type="NCBI Taxonomy" id="78587"/>
    <lineage>
        <taxon>Bacteria</taxon>
        <taxon>Pseudomonadati</taxon>
        <taxon>Pseudomonadota</taxon>
        <taxon>Alphaproteobacteria</taxon>
        <taxon>Caulobacterales</taxon>
        <taxon>Caulobacteraceae</taxon>
        <taxon>Asticcacaulis</taxon>
    </lineage>
</organism>
<reference evidence="4" key="1">
    <citation type="journal article" date="2017" name="Biotechnol. Biofuels">
        <title>Evaluation of environmental bacterial communities as a factor affecting the growth of duckweed Lemna minor.</title>
        <authorList>
            <person name="Ishizawa H."/>
            <person name="Kuroda M."/>
            <person name="Morikawa M."/>
            <person name="Ike M."/>
        </authorList>
    </citation>
    <scope>NUCLEOTIDE SEQUENCE [LARGE SCALE GENOMIC DNA]</scope>
    <source>
        <strain evidence="4">M6</strain>
    </source>
</reference>
<dbReference type="AlphaFoldDB" id="A0A3G9G4P0"/>
<evidence type="ECO:0000259" key="2">
    <source>
        <dbReference type="Pfam" id="PF00188"/>
    </source>
</evidence>
<dbReference type="Pfam" id="PF00188">
    <property type="entry name" value="CAP"/>
    <property type="match status" value="1"/>
</dbReference>
<dbReference type="EMBL" id="AP018827">
    <property type="protein sequence ID" value="BBF80845.1"/>
    <property type="molecule type" value="Genomic_DNA"/>
</dbReference>
<reference evidence="4" key="2">
    <citation type="journal article" date="2017" name="Plant Physiol. Biochem.">
        <title>Differential oxidative and antioxidative response of duckweed Lemna minor toward plant growth promoting/inhibiting bacteria.</title>
        <authorList>
            <person name="Ishizawa H."/>
            <person name="Kuroda M."/>
            <person name="Morikawa M."/>
            <person name="Ike M."/>
        </authorList>
    </citation>
    <scope>NUCLEOTIDE SEQUENCE [LARGE SCALE GENOMIC DNA]</scope>
    <source>
        <strain evidence="4">M6</strain>
    </source>
</reference>
<dbReference type="PANTHER" id="PTHR31157:SF1">
    <property type="entry name" value="SCP DOMAIN-CONTAINING PROTEIN"/>
    <property type="match status" value="1"/>
</dbReference>
<evidence type="ECO:0000256" key="1">
    <source>
        <dbReference type="SAM" id="SignalP"/>
    </source>
</evidence>
<dbReference type="Proteomes" id="UP000278756">
    <property type="component" value="Chromosome 1"/>
</dbReference>
<dbReference type="Gene3D" id="3.40.33.10">
    <property type="entry name" value="CAP"/>
    <property type="match status" value="1"/>
</dbReference>